<keyword evidence="4" id="KW-0175">Coiled coil</keyword>
<dbReference type="Pfam" id="PF00672">
    <property type="entry name" value="HAMP"/>
    <property type="match status" value="1"/>
</dbReference>
<evidence type="ECO:0000313" key="11">
    <source>
        <dbReference type="Proteomes" id="UP000298805"/>
    </source>
</evidence>
<dbReference type="InterPro" id="IPR004089">
    <property type="entry name" value="MCPsignal_dom"/>
</dbReference>
<gene>
    <name evidence="8" type="ORF">C6V80_03375</name>
    <name evidence="9" type="ORF">EDC58_0748</name>
</gene>
<keyword evidence="5" id="KW-0812">Transmembrane</keyword>
<dbReference type="PROSITE" id="PS50885">
    <property type="entry name" value="HAMP"/>
    <property type="match status" value="1"/>
</dbReference>
<dbReference type="AlphaFoldDB" id="A0AAJ4RCJ0"/>
<feature type="domain" description="HAMP" evidence="7">
    <location>
        <begin position="223"/>
        <end position="258"/>
    </location>
</feature>
<dbReference type="PROSITE" id="PS50111">
    <property type="entry name" value="CHEMOTAXIS_TRANSDUC_2"/>
    <property type="match status" value="1"/>
</dbReference>
<reference evidence="11" key="1">
    <citation type="submission" date="2018-03" db="EMBL/GenBank/DDBJ databases">
        <title>A comparative analysis of the Nautiliaceae.</title>
        <authorList>
            <person name="Grosche A."/>
            <person name="Smedile F."/>
            <person name="Vetriani C."/>
        </authorList>
    </citation>
    <scope>NUCLEOTIDE SEQUENCE [LARGE SCALE GENOMIC DNA]</scope>
    <source>
        <strain evidence="11">TB6</strain>
    </source>
</reference>
<sequence length="535" mass="60278">MSIRGFFQTVGAVVFVFIVGSGVFLYTLSSNVKKEIDVSIEHVIPSLLSFYALKDNIVQIQQFTTDAALTNDKTSLQEAQKHYLNAKKILKKLQKVHKVDNPKVYQLLLQFEKDLDKFYKLSLQMVNVYIQGHIKTKNKLMEQVDIYAEKLTSFLNKFIKKHEVKLVNILKKVDNEVLNTTIVISVLFLILLLLIGGAMIYIYKRLMNSFDLLNKNILNIVNGEGDLTKRIEIKRNDEIGEVAKNMNLLIEKLQETILETKNLSNQNASTANALADNSAKVEKRIIEESKYIEKIDNALKAILEKVENSKEFALSTKTDIISTQDELDNASNQIDKLSQKVLIISDKESQLAEKIKQLSQEAQNVKSILDVIREIADQTNLLALNAAIEAARAGEHGRGFAVVADEVRKLAEKTQNSLTEIDATLNLIVKSVLEASGDINENSKEIVSLSDETHVTKEEILSSLDKMKSSTSKVEVLVEDFEEVTNLIQEVSEKMDNLLKISLDNTKSIEEINMAIKSLDNSVNKLDSIMRLYKA</sequence>
<feature type="transmembrane region" description="Helical" evidence="5">
    <location>
        <begin position="177"/>
        <end position="203"/>
    </location>
</feature>
<evidence type="ECO:0000256" key="1">
    <source>
        <dbReference type="ARBA" id="ARBA00023224"/>
    </source>
</evidence>
<dbReference type="EMBL" id="RJVK01000002">
    <property type="protein sequence ID" value="ROR39773.1"/>
    <property type="molecule type" value="Genomic_DNA"/>
</dbReference>
<dbReference type="Proteomes" id="UP000272781">
    <property type="component" value="Unassembled WGS sequence"/>
</dbReference>
<reference evidence="8" key="3">
    <citation type="submission" date="2019-06" db="EMBL/GenBank/DDBJ databases">
        <title>A comparative analysis of the Nautiliaceae.</title>
        <authorList>
            <person name="Grosche A."/>
            <person name="Smedile F."/>
            <person name="Vetriani C."/>
        </authorList>
    </citation>
    <scope>NUCLEOTIDE SEQUENCE</scope>
    <source>
        <strain evidence="8">TB6</strain>
    </source>
</reference>
<evidence type="ECO:0000259" key="6">
    <source>
        <dbReference type="PROSITE" id="PS50111"/>
    </source>
</evidence>
<reference evidence="9 10" key="2">
    <citation type="submission" date="2018-11" db="EMBL/GenBank/DDBJ databases">
        <title>Genomic Encyclopedia of Type Strains, Phase IV (KMG-IV): sequencing the most valuable type-strain genomes for metagenomic binning, comparative biology and taxonomic classification.</title>
        <authorList>
            <person name="Goeker M."/>
        </authorList>
    </citation>
    <scope>NUCLEOTIDE SEQUENCE [LARGE SCALE GENOMIC DNA]</scope>
    <source>
        <strain evidence="9 10">DSM 27783</strain>
    </source>
</reference>
<evidence type="ECO:0000313" key="10">
    <source>
        <dbReference type="Proteomes" id="UP000272781"/>
    </source>
</evidence>
<evidence type="ECO:0000256" key="2">
    <source>
        <dbReference type="ARBA" id="ARBA00029447"/>
    </source>
</evidence>
<keyword evidence="5" id="KW-1133">Transmembrane helix</keyword>
<evidence type="ECO:0000313" key="8">
    <source>
        <dbReference type="EMBL" id="QCI28038.1"/>
    </source>
</evidence>
<dbReference type="InterPro" id="IPR003660">
    <property type="entry name" value="HAMP_dom"/>
</dbReference>
<dbReference type="GO" id="GO:0016020">
    <property type="term" value="C:membrane"/>
    <property type="evidence" value="ECO:0007669"/>
    <property type="project" value="InterPro"/>
</dbReference>
<accession>A0AAJ4RCJ0</accession>
<dbReference type="PANTHER" id="PTHR32089">
    <property type="entry name" value="METHYL-ACCEPTING CHEMOTAXIS PROTEIN MCPB"/>
    <property type="match status" value="1"/>
</dbReference>
<dbReference type="GO" id="GO:0007165">
    <property type="term" value="P:signal transduction"/>
    <property type="evidence" value="ECO:0007669"/>
    <property type="project" value="UniProtKB-KW"/>
</dbReference>
<dbReference type="RefSeq" id="WP_123352167.1">
    <property type="nucleotide sequence ID" value="NZ_CP027432.2"/>
</dbReference>
<feature type="transmembrane region" description="Helical" evidence="5">
    <location>
        <begin position="6"/>
        <end position="28"/>
    </location>
</feature>
<evidence type="ECO:0000256" key="4">
    <source>
        <dbReference type="SAM" id="Coils"/>
    </source>
</evidence>
<dbReference type="Gene3D" id="1.10.287.950">
    <property type="entry name" value="Methyl-accepting chemotaxis protein"/>
    <property type="match status" value="1"/>
</dbReference>
<name>A0AAJ4RCJ0_9BACT</name>
<keyword evidence="11" id="KW-1185">Reference proteome</keyword>
<dbReference type="SMART" id="SM00283">
    <property type="entry name" value="MA"/>
    <property type="match status" value="1"/>
</dbReference>
<dbReference type="Proteomes" id="UP000298805">
    <property type="component" value="Chromosome"/>
</dbReference>
<evidence type="ECO:0000259" key="7">
    <source>
        <dbReference type="PROSITE" id="PS50885"/>
    </source>
</evidence>
<organism evidence="9 10">
    <name type="scientific">Caminibacter pacificus</name>
    <dbReference type="NCBI Taxonomy" id="1424653"/>
    <lineage>
        <taxon>Bacteria</taxon>
        <taxon>Pseudomonadati</taxon>
        <taxon>Campylobacterota</taxon>
        <taxon>Epsilonproteobacteria</taxon>
        <taxon>Nautiliales</taxon>
        <taxon>Nautiliaceae</taxon>
        <taxon>Caminibacter</taxon>
    </lineage>
</organism>
<protein>
    <submittedName>
        <fullName evidence="9">Methyl-accepting chemotaxis protein</fullName>
    </submittedName>
</protein>
<evidence type="ECO:0000256" key="5">
    <source>
        <dbReference type="SAM" id="Phobius"/>
    </source>
</evidence>
<dbReference type="SUPFAM" id="SSF58104">
    <property type="entry name" value="Methyl-accepting chemotaxis protein (MCP) signaling domain"/>
    <property type="match status" value="1"/>
</dbReference>
<feature type="coiled-coil region" evidence="4">
    <location>
        <begin position="320"/>
        <end position="368"/>
    </location>
</feature>
<proteinExistence type="inferred from homology"/>
<evidence type="ECO:0000256" key="3">
    <source>
        <dbReference type="PROSITE-ProRule" id="PRU00284"/>
    </source>
</evidence>
<keyword evidence="1 3" id="KW-0807">Transducer</keyword>
<evidence type="ECO:0000313" key="9">
    <source>
        <dbReference type="EMBL" id="ROR39773.1"/>
    </source>
</evidence>
<feature type="domain" description="Methyl-accepting transducer" evidence="6">
    <location>
        <begin position="263"/>
        <end position="520"/>
    </location>
</feature>
<keyword evidence="5" id="KW-0472">Membrane</keyword>
<dbReference type="CDD" id="cd06225">
    <property type="entry name" value="HAMP"/>
    <property type="match status" value="1"/>
</dbReference>
<dbReference type="SMART" id="SM00304">
    <property type="entry name" value="HAMP"/>
    <property type="match status" value="1"/>
</dbReference>
<dbReference type="PANTHER" id="PTHR32089:SF112">
    <property type="entry name" value="LYSOZYME-LIKE PROTEIN-RELATED"/>
    <property type="match status" value="1"/>
</dbReference>
<dbReference type="Pfam" id="PF00015">
    <property type="entry name" value="MCPsignal"/>
    <property type="match status" value="1"/>
</dbReference>
<comment type="similarity">
    <text evidence="2">Belongs to the methyl-accepting chemotaxis (MCP) protein family.</text>
</comment>
<dbReference type="EMBL" id="CP027432">
    <property type="protein sequence ID" value="QCI28038.1"/>
    <property type="molecule type" value="Genomic_DNA"/>
</dbReference>